<evidence type="ECO:0000256" key="9">
    <source>
        <dbReference type="ARBA" id="ARBA00023065"/>
    </source>
</evidence>
<keyword evidence="9" id="KW-0406">Ion transport</keyword>
<dbReference type="Proteomes" id="UP001589798">
    <property type="component" value="Unassembled WGS sequence"/>
</dbReference>
<evidence type="ECO:0000256" key="1">
    <source>
        <dbReference type="ARBA" id="ARBA00004571"/>
    </source>
</evidence>
<evidence type="ECO:0000256" key="14">
    <source>
        <dbReference type="PROSITE-ProRule" id="PRU01360"/>
    </source>
</evidence>
<feature type="domain" description="TonB-dependent receptor plug" evidence="18">
    <location>
        <begin position="52"/>
        <end position="152"/>
    </location>
</feature>
<evidence type="ECO:0000256" key="7">
    <source>
        <dbReference type="ARBA" id="ARBA00022729"/>
    </source>
</evidence>
<dbReference type="PROSITE" id="PS52016">
    <property type="entry name" value="TONB_DEPENDENT_REC_3"/>
    <property type="match status" value="1"/>
</dbReference>
<organism evidence="19 20">
    <name type="scientific">Novosphingobium soli</name>
    <dbReference type="NCBI Taxonomy" id="574956"/>
    <lineage>
        <taxon>Bacteria</taxon>
        <taxon>Pseudomonadati</taxon>
        <taxon>Pseudomonadota</taxon>
        <taxon>Alphaproteobacteria</taxon>
        <taxon>Sphingomonadales</taxon>
        <taxon>Sphingomonadaceae</taxon>
        <taxon>Novosphingobium</taxon>
    </lineage>
</organism>
<keyword evidence="4 14" id="KW-1134">Transmembrane beta strand</keyword>
<comment type="similarity">
    <text evidence="2 14 15">Belongs to the TonB-dependent receptor family.</text>
</comment>
<comment type="subcellular location">
    <subcellularLocation>
        <location evidence="1 14">Cell outer membrane</location>
        <topology evidence="1 14">Multi-pass membrane protein</topology>
    </subcellularLocation>
</comment>
<evidence type="ECO:0000256" key="6">
    <source>
        <dbReference type="ARBA" id="ARBA00022692"/>
    </source>
</evidence>
<keyword evidence="3 14" id="KW-0813">Transport</keyword>
<keyword evidence="20" id="KW-1185">Reference proteome</keyword>
<gene>
    <name evidence="19" type="ORF">ACFFJC_15870</name>
</gene>
<dbReference type="Gene3D" id="2.170.130.10">
    <property type="entry name" value="TonB-dependent receptor, plug domain"/>
    <property type="match status" value="1"/>
</dbReference>
<evidence type="ECO:0000256" key="8">
    <source>
        <dbReference type="ARBA" id="ARBA00023004"/>
    </source>
</evidence>
<dbReference type="InterPro" id="IPR000531">
    <property type="entry name" value="Beta-barrel_TonB"/>
</dbReference>
<name>A0ABV6CZF4_9SPHN</name>
<keyword evidence="8" id="KW-0408">Iron</keyword>
<dbReference type="InterPro" id="IPR012910">
    <property type="entry name" value="Plug_dom"/>
</dbReference>
<proteinExistence type="inferred from homology"/>
<dbReference type="Gene3D" id="2.40.170.20">
    <property type="entry name" value="TonB-dependent receptor, beta-barrel domain"/>
    <property type="match status" value="1"/>
</dbReference>
<keyword evidence="12 19" id="KW-0675">Receptor</keyword>
<evidence type="ECO:0000256" key="2">
    <source>
        <dbReference type="ARBA" id="ARBA00009810"/>
    </source>
</evidence>
<feature type="chain" id="PRO_5046594415" evidence="16">
    <location>
        <begin position="24"/>
        <end position="711"/>
    </location>
</feature>
<keyword evidence="7 16" id="KW-0732">Signal</keyword>
<keyword evidence="13 14" id="KW-0998">Cell outer membrane</keyword>
<evidence type="ECO:0000259" key="17">
    <source>
        <dbReference type="Pfam" id="PF00593"/>
    </source>
</evidence>
<keyword evidence="11 14" id="KW-0472">Membrane</keyword>
<keyword evidence="5" id="KW-0410">Iron transport</keyword>
<dbReference type="InterPro" id="IPR039426">
    <property type="entry name" value="TonB-dep_rcpt-like"/>
</dbReference>
<reference evidence="19 20" key="1">
    <citation type="submission" date="2024-09" db="EMBL/GenBank/DDBJ databases">
        <authorList>
            <person name="Sun Q."/>
            <person name="Mori K."/>
        </authorList>
    </citation>
    <scope>NUCLEOTIDE SEQUENCE [LARGE SCALE GENOMIC DNA]</scope>
    <source>
        <strain evidence="19 20">CCM 7706</strain>
    </source>
</reference>
<evidence type="ECO:0000256" key="16">
    <source>
        <dbReference type="SAM" id="SignalP"/>
    </source>
</evidence>
<dbReference type="EMBL" id="JBHLWK010000019">
    <property type="protein sequence ID" value="MFC0205743.1"/>
    <property type="molecule type" value="Genomic_DNA"/>
</dbReference>
<comment type="caution">
    <text evidence="19">The sequence shown here is derived from an EMBL/GenBank/DDBJ whole genome shotgun (WGS) entry which is preliminary data.</text>
</comment>
<keyword evidence="10 15" id="KW-0798">TonB box</keyword>
<evidence type="ECO:0000259" key="18">
    <source>
        <dbReference type="Pfam" id="PF07715"/>
    </source>
</evidence>
<dbReference type="PANTHER" id="PTHR32552:SF68">
    <property type="entry name" value="FERRICHROME OUTER MEMBRANE TRANSPORTER_PHAGE RECEPTOR"/>
    <property type="match status" value="1"/>
</dbReference>
<dbReference type="Pfam" id="PF00593">
    <property type="entry name" value="TonB_dep_Rec_b-barrel"/>
    <property type="match status" value="1"/>
</dbReference>
<feature type="domain" description="TonB-dependent receptor-like beta-barrel" evidence="17">
    <location>
        <begin position="225"/>
        <end position="680"/>
    </location>
</feature>
<dbReference type="InterPro" id="IPR036942">
    <property type="entry name" value="Beta-barrel_TonB_sf"/>
</dbReference>
<evidence type="ECO:0000256" key="10">
    <source>
        <dbReference type="ARBA" id="ARBA00023077"/>
    </source>
</evidence>
<evidence type="ECO:0000313" key="19">
    <source>
        <dbReference type="EMBL" id="MFC0205743.1"/>
    </source>
</evidence>
<evidence type="ECO:0000256" key="5">
    <source>
        <dbReference type="ARBA" id="ARBA00022496"/>
    </source>
</evidence>
<protein>
    <submittedName>
        <fullName evidence="19">TonB-dependent siderophore receptor</fullName>
    </submittedName>
</protein>
<evidence type="ECO:0000256" key="12">
    <source>
        <dbReference type="ARBA" id="ARBA00023170"/>
    </source>
</evidence>
<dbReference type="NCBIfam" id="TIGR01783">
    <property type="entry name" value="TonB-siderophor"/>
    <property type="match status" value="1"/>
</dbReference>
<feature type="signal peptide" evidence="16">
    <location>
        <begin position="1"/>
        <end position="23"/>
    </location>
</feature>
<dbReference type="RefSeq" id="WP_379488470.1">
    <property type="nucleotide sequence ID" value="NZ_JBHLWK010000019.1"/>
</dbReference>
<accession>A0ABV6CZF4</accession>
<dbReference type="SUPFAM" id="SSF56935">
    <property type="entry name" value="Porins"/>
    <property type="match status" value="1"/>
</dbReference>
<evidence type="ECO:0000256" key="15">
    <source>
        <dbReference type="RuleBase" id="RU003357"/>
    </source>
</evidence>
<evidence type="ECO:0000256" key="11">
    <source>
        <dbReference type="ARBA" id="ARBA00023136"/>
    </source>
</evidence>
<dbReference type="PANTHER" id="PTHR32552">
    <property type="entry name" value="FERRICHROME IRON RECEPTOR-RELATED"/>
    <property type="match status" value="1"/>
</dbReference>
<evidence type="ECO:0000256" key="13">
    <source>
        <dbReference type="ARBA" id="ARBA00023237"/>
    </source>
</evidence>
<dbReference type="CDD" id="cd01347">
    <property type="entry name" value="ligand_gated_channel"/>
    <property type="match status" value="1"/>
</dbReference>
<evidence type="ECO:0000256" key="4">
    <source>
        <dbReference type="ARBA" id="ARBA00022452"/>
    </source>
</evidence>
<evidence type="ECO:0000256" key="3">
    <source>
        <dbReference type="ARBA" id="ARBA00022448"/>
    </source>
</evidence>
<dbReference type="Pfam" id="PF07715">
    <property type="entry name" value="Plug"/>
    <property type="match status" value="1"/>
</dbReference>
<evidence type="ECO:0000313" key="20">
    <source>
        <dbReference type="Proteomes" id="UP001589798"/>
    </source>
</evidence>
<sequence length="711" mass="77631">MNRTTLAACGLCLAALHPGAAWAQQTRDDEGPIVVTGALERVSAGTKTDTPVIETPQPVTIIDAETYISQGAISVADAFRYVSGVQANTYGTDGRVDSNRIRGTSPLQFRDGMRDVYDSYASIRADPYNFSRIEVVRGPASVLFGQSSIGGIFNLVSKTPEFETHGDAAIVYGSFDRKEAMADLTGPLTETLAARIVGRVRDSGTQVDHVSDDRVMVAPSIRWQPAPSTEVTLLGLYQEDDGGSQSTFLPLIGTLFENPVAGPLPNDTFPGTPGFDRYDGRLLQGTGIVEHRFGDAVKLSLKARYIDSHVDYFSQYANSYSTPRNPYGADGRSVRLSGNQTFARMKIFSTDNNVQLKFATGAAVEHLLLAGVDYSWNRIDREARSLVAGTFANGINVIDLYDPTDPRRYDAPTLAATSTVTRPEQSQLGFYAQDQIRFWDRVSLVVGLRHDDVTTKALGRADVKDKATTFRAGIIGELAWGISPFFSYTESFLPITGNDPQGNPYRPQTGRQLEGGIKWVPDAYTLVNATAFHIKDSNRLVTNPNPNPSDPFPTASIQAGEVISKGFELEGSRVLPENFELRVNYSYTKARNANGTPVDNLAKHMASAWLDKTIKDLSGWQLRIGGGVRYVGESLSYGAVWLGSPQAPDGMIVTPDVTLVDALVEISRDRWSFAINANNLTDKKFYAACLARGDCFVGAERNVFGTLRYHF</sequence>
<dbReference type="InterPro" id="IPR037066">
    <property type="entry name" value="Plug_dom_sf"/>
</dbReference>
<dbReference type="InterPro" id="IPR010105">
    <property type="entry name" value="TonB_sidphr_rcpt"/>
</dbReference>
<keyword evidence="6 14" id="KW-0812">Transmembrane</keyword>